<accession>A0A7J7J144</accession>
<dbReference type="GO" id="GO:0042803">
    <property type="term" value="F:protein homodimerization activity"/>
    <property type="evidence" value="ECO:0007669"/>
    <property type="project" value="TreeGrafter"/>
</dbReference>
<evidence type="ECO:0000313" key="9">
    <source>
        <dbReference type="Proteomes" id="UP000593567"/>
    </source>
</evidence>
<dbReference type="InterPro" id="IPR036390">
    <property type="entry name" value="WH_DNA-bd_sf"/>
</dbReference>
<evidence type="ECO:0000256" key="2">
    <source>
        <dbReference type="ARBA" id="ARBA00009674"/>
    </source>
</evidence>
<dbReference type="Pfam" id="PF05871">
    <property type="entry name" value="ESCRT-II"/>
    <property type="match status" value="1"/>
</dbReference>
<evidence type="ECO:0000256" key="1">
    <source>
        <dbReference type="ARBA" id="ARBA00004496"/>
    </source>
</evidence>
<evidence type="ECO:0000256" key="4">
    <source>
        <dbReference type="ARBA" id="ARBA00022448"/>
    </source>
</evidence>
<evidence type="ECO:0000256" key="5">
    <source>
        <dbReference type="ARBA" id="ARBA00022490"/>
    </source>
</evidence>
<evidence type="ECO:0000256" key="7">
    <source>
        <dbReference type="ARBA" id="ARBA00030094"/>
    </source>
</evidence>
<dbReference type="Gene3D" id="1.10.10.10">
    <property type="entry name" value="Winged helix-like DNA-binding domain superfamily/Winged helix DNA-binding domain"/>
    <property type="match status" value="1"/>
</dbReference>
<dbReference type="GO" id="GO:0000814">
    <property type="term" value="C:ESCRT II complex"/>
    <property type="evidence" value="ECO:0007669"/>
    <property type="project" value="InterPro"/>
</dbReference>
<evidence type="ECO:0000313" key="8">
    <source>
        <dbReference type="EMBL" id="KAF6019902.1"/>
    </source>
</evidence>
<keyword evidence="9" id="KW-1185">Reference proteome</keyword>
<comment type="caution">
    <text evidence="8">The sequence shown here is derived from an EMBL/GenBank/DDBJ whole genome shotgun (WGS) entry which is preliminary data.</text>
</comment>
<dbReference type="Gene3D" id="1.10.10.570">
    <property type="entry name" value="Winged helix' DNA-binding domain. Chain C. Domain 1"/>
    <property type="match status" value="1"/>
</dbReference>
<dbReference type="InterPro" id="IPR008570">
    <property type="entry name" value="ESCRT-II_cplx_Vps25-sub"/>
</dbReference>
<name>A0A7J7J144_BUGNE</name>
<sequence length="179" mass="20609">MTTDDSFPWPWQHDFPPFYTLQPNADTRRKQEEAWCTLILSYCKHYKTHQLDVAEISAGPLFNNKSIQRKLATEHIVGILNVLSKKGHVEWLDTNKKSCIIMWRTPEEWGKLIYDWAKSFGLMNTVCTLYELTNGEDSAGQEFHGIENWLLVRALKTLQSSGKAELISLGEANDGVKFF</sequence>
<comment type="subcellular location">
    <subcellularLocation>
        <location evidence="1">Cytoplasm</location>
    </subcellularLocation>
</comment>
<dbReference type="GO" id="GO:0043328">
    <property type="term" value="P:protein transport to vacuole involved in ubiquitin-dependent protein catabolic process via the multivesicular body sorting pathway"/>
    <property type="evidence" value="ECO:0007669"/>
    <property type="project" value="TreeGrafter"/>
</dbReference>
<dbReference type="SUPFAM" id="SSF46785">
    <property type="entry name" value="Winged helix' DNA-binding domain"/>
    <property type="match status" value="2"/>
</dbReference>
<keyword evidence="6" id="KW-0653">Protein transport</keyword>
<keyword evidence="4" id="KW-0813">Transport</keyword>
<comment type="similarity">
    <text evidence="2">Belongs to the VPS25 family.</text>
</comment>
<dbReference type="GO" id="GO:0016236">
    <property type="term" value="P:macroautophagy"/>
    <property type="evidence" value="ECO:0007669"/>
    <property type="project" value="UniProtKB-ARBA"/>
</dbReference>
<dbReference type="PANTHER" id="PTHR13149">
    <property type="entry name" value="VACUOLAR PROTEIN SORTING-ASSOCIATED PROTEIN VPS25"/>
    <property type="match status" value="1"/>
</dbReference>
<gene>
    <name evidence="8" type="ORF">EB796_021792</name>
</gene>
<dbReference type="GO" id="GO:0005198">
    <property type="term" value="F:structural molecule activity"/>
    <property type="evidence" value="ECO:0007669"/>
    <property type="project" value="TreeGrafter"/>
</dbReference>
<dbReference type="EMBL" id="VXIV02003206">
    <property type="protein sequence ID" value="KAF6019902.1"/>
    <property type="molecule type" value="Genomic_DNA"/>
</dbReference>
<evidence type="ECO:0000256" key="6">
    <source>
        <dbReference type="ARBA" id="ARBA00022927"/>
    </source>
</evidence>
<organism evidence="8 9">
    <name type="scientific">Bugula neritina</name>
    <name type="common">Brown bryozoan</name>
    <name type="synonym">Sertularia neritina</name>
    <dbReference type="NCBI Taxonomy" id="10212"/>
    <lineage>
        <taxon>Eukaryota</taxon>
        <taxon>Metazoa</taxon>
        <taxon>Spiralia</taxon>
        <taxon>Lophotrochozoa</taxon>
        <taxon>Bryozoa</taxon>
        <taxon>Gymnolaemata</taxon>
        <taxon>Cheilostomatida</taxon>
        <taxon>Flustrina</taxon>
        <taxon>Buguloidea</taxon>
        <taxon>Bugulidae</taxon>
        <taxon>Bugula</taxon>
    </lineage>
</organism>
<dbReference type="FunFam" id="1.10.10.570:FF:000001">
    <property type="entry name" value="vacuolar protein-sorting-associated protein 25"/>
    <property type="match status" value="1"/>
</dbReference>
<proteinExistence type="inferred from homology"/>
<dbReference type="AlphaFoldDB" id="A0A7J7J144"/>
<dbReference type="InterPro" id="IPR014041">
    <property type="entry name" value="ESCRT-II_cplx_Vps25-sub_N"/>
</dbReference>
<dbReference type="PANTHER" id="PTHR13149:SF0">
    <property type="entry name" value="VACUOLAR PROTEIN-SORTING-ASSOCIATED PROTEIN 25"/>
    <property type="match status" value="1"/>
</dbReference>
<dbReference type="Proteomes" id="UP000593567">
    <property type="component" value="Unassembled WGS sequence"/>
</dbReference>
<dbReference type="FunFam" id="1.10.10.10:FF:000141">
    <property type="entry name" value="vacuolar protein-sorting-associated protein 25"/>
    <property type="match status" value="1"/>
</dbReference>
<dbReference type="OrthoDB" id="245150at2759"/>
<protein>
    <recommendedName>
        <fullName evidence="3">Vacuolar protein-sorting-associated protein 25</fullName>
    </recommendedName>
    <alternativeName>
        <fullName evidence="7">ESCRT-II complex subunit VPS25</fullName>
    </alternativeName>
</protein>
<evidence type="ECO:0000256" key="3">
    <source>
        <dbReference type="ARBA" id="ARBA00017934"/>
    </source>
</evidence>
<keyword evidence="5" id="KW-0963">Cytoplasm</keyword>
<dbReference type="InterPro" id="IPR036388">
    <property type="entry name" value="WH-like_DNA-bd_sf"/>
</dbReference>
<reference evidence="8" key="1">
    <citation type="submission" date="2020-06" db="EMBL/GenBank/DDBJ databases">
        <title>Draft genome of Bugula neritina, a colonial animal packing powerful symbionts and potential medicines.</title>
        <authorList>
            <person name="Rayko M."/>
        </authorList>
    </citation>
    <scope>NUCLEOTIDE SEQUENCE [LARGE SCALE GENOMIC DNA]</scope>
    <source>
        <strain evidence="8">Kwan_BN1</strain>
    </source>
</reference>